<proteinExistence type="inferred from homology"/>
<dbReference type="InterPro" id="IPR024087">
    <property type="entry name" value="Creatininase-like_sf"/>
</dbReference>
<dbReference type="Pfam" id="PF02633">
    <property type="entry name" value="Creatininase"/>
    <property type="match status" value="1"/>
</dbReference>
<dbReference type="Gene3D" id="3.40.50.10310">
    <property type="entry name" value="Creatininase"/>
    <property type="match status" value="1"/>
</dbReference>
<evidence type="ECO:0000256" key="4">
    <source>
        <dbReference type="ARBA" id="ARBA00022833"/>
    </source>
</evidence>
<dbReference type="PANTHER" id="PTHR35005:SF1">
    <property type="entry name" value="2-AMINO-5-FORMYLAMINO-6-RIBOSYLAMINOPYRIMIDIN-4(3H)-ONE 5'-MONOPHOSPHATE DEFORMYLASE"/>
    <property type="match status" value="1"/>
</dbReference>
<comment type="caution">
    <text evidence="7">The sequence shown here is derived from an EMBL/GenBank/DDBJ whole genome shotgun (WGS) entry which is preliminary data.</text>
</comment>
<dbReference type="PANTHER" id="PTHR35005">
    <property type="entry name" value="3-DEHYDRO-SCYLLO-INOSOSE HYDROLASE"/>
    <property type="match status" value="1"/>
</dbReference>
<dbReference type="AlphaFoldDB" id="A0A524RNW5"/>
<name>A0A524RNW5_9CHRO</name>
<dbReference type="GO" id="GO:0016811">
    <property type="term" value="F:hydrolase activity, acting on carbon-nitrogen (but not peptide) bonds, in linear amides"/>
    <property type="evidence" value="ECO:0007669"/>
    <property type="project" value="TreeGrafter"/>
</dbReference>
<dbReference type="GO" id="GO:0009231">
    <property type="term" value="P:riboflavin biosynthetic process"/>
    <property type="evidence" value="ECO:0007669"/>
    <property type="project" value="TreeGrafter"/>
</dbReference>
<dbReference type="EMBL" id="SRMO01000054">
    <property type="protein sequence ID" value="TGG93044.1"/>
    <property type="molecule type" value="Genomic_DNA"/>
</dbReference>
<evidence type="ECO:0000256" key="2">
    <source>
        <dbReference type="ARBA" id="ARBA00022723"/>
    </source>
</evidence>
<evidence type="ECO:0000313" key="8">
    <source>
        <dbReference type="Proteomes" id="UP000317990"/>
    </source>
</evidence>
<comment type="similarity">
    <text evidence="5">Belongs to the creatininase superfamily.</text>
</comment>
<dbReference type="SUPFAM" id="SSF102215">
    <property type="entry name" value="Creatininase"/>
    <property type="match status" value="1"/>
</dbReference>
<gene>
    <name evidence="7" type="ORF">ERJ67_04595</name>
</gene>
<protein>
    <submittedName>
        <fullName evidence="7">Creatininase family protein</fullName>
    </submittedName>
</protein>
<evidence type="ECO:0000313" key="7">
    <source>
        <dbReference type="EMBL" id="TGG93044.1"/>
    </source>
</evidence>
<feature type="region of interest" description="Disordered" evidence="6">
    <location>
        <begin position="271"/>
        <end position="304"/>
    </location>
</feature>
<keyword evidence="2" id="KW-0479">Metal-binding</keyword>
<dbReference type="InterPro" id="IPR003785">
    <property type="entry name" value="Creatininase/forma_Hydrolase"/>
</dbReference>
<reference evidence="7 8" key="1">
    <citation type="journal article" date="2019" name="mSystems">
        <title>Life at home and on the roam: Genomic adaptions reflect the dual lifestyle of an intracellular, facultative symbiont.</title>
        <authorList>
            <person name="Burgsdorf I."/>
        </authorList>
    </citation>
    <scope>NUCLEOTIDE SEQUENCE [LARGE SCALE GENOMIC DNA]</scope>
    <source>
        <strain evidence="7">277cV</strain>
    </source>
</reference>
<evidence type="ECO:0000256" key="6">
    <source>
        <dbReference type="SAM" id="MobiDB-lite"/>
    </source>
</evidence>
<dbReference type="Proteomes" id="UP000317990">
    <property type="component" value="Unassembled WGS sequence"/>
</dbReference>
<evidence type="ECO:0000256" key="1">
    <source>
        <dbReference type="ARBA" id="ARBA00001947"/>
    </source>
</evidence>
<organism evidence="7 8">
    <name type="scientific">Aphanocapsa feldmannii 277cV</name>
    <dbReference type="NCBI Taxonomy" id="2507553"/>
    <lineage>
        <taxon>Bacteria</taxon>
        <taxon>Bacillati</taxon>
        <taxon>Cyanobacteriota</taxon>
        <taxon>Cyanophyceae</taxon>
        <taxon>Oscillatoriophycideae</taxon>
        <taxon>Chroococcales</taxon>
        <taxon>Microcystaceae</taxon>
        <taxon>Aphanocapsa</taxon>
    </lineage>
</organism>
<keyword evidence="3" id="KW-0378">Hydrolase</keyword>
<evidence type="ECO:0000256" key="5">
    <source>
        <dbReference type="ARBA" id="ARBA00024029"/>
    </source>
</evidence>
<dbReference type="GO" id="GO:0046872">
    <property type="term" value="F:metal ion binding"/>
    <property type="evidence" value="ECO:0007669"/>
    <property type="project" value="UniProtKB-KW"/>
</dbReference>
<comment type="cofactor">
    <cofactor evidence="1">
        <name>Zn(2+)</name>
        <dbReference type="ChEBI" id="CHEBI:29105"/>
    </cofactor>
</comment>
<keyword evidence="4" id="KW-0862">Zinc</keyword>
<evidence type="ECO:0000256" key="3">
    <source>
        <dbReference type="ARBA" id="ARBA00022801"/>
    </source>
</evidence>
<sequence>MNSDAFSAEHLRQAARSRGLQHLPWPAAAAAARHPGSTVVLPFGSCEQHGPHLPLCTDALFAERLLADVLTALPADAPIWTLPTEQLGFSPEHLGFPGTVSLAAEVLMARLEAIVRSLAEAGFSRLVLFNAHGGQIALLEAAARQCRQRHPGLLLLPWFLWSLEGVMELIPQPERSDGLHAGLVETSLMLHLAPDLVISEEIPAAPDGQLQPPAGHSLEGTRPAVWLAHELSRSGMVGDARGASAELGAALHSRLVAGWCRHFRSLLDSSWPAMPATTRPPGPTARPAVAREEDSCTSLPDRNR</sequence>
<accession>A0A524RNW5</accession>